<name>A0A3M8R4G8_9PROT</name>
<gene>
    <name evidence="1" type="ORF">EC580_06875</name>
</gene>
<sequence>MAYTNYSAFDHLGHRQYFWTAAYCDANDNLTSDGIRSYAWDVENLLVGIGYVEQPEKKYPFQHDGLDRRAVMVALHS</sequence>
<protein>
    <submittedName>
        <fullName evidence="1">Uncharacterized protein</fullName>
    </submittedName>
</protein>
<accession>A0A3M8R4G8</accession>
<dbReference type="EMBL" id="RIZI01000159">
    <property type="protein sequence ID" value="RNF62971.1"/>
    <property type="molecule type" value="Genomic_DNA"/>
</dbReference>
<organism evidence="1">
    <name type="scientific">Acidithiobacillus sulfuriphilus</name>
    <dbReference type="NCBI Taxonomy" id="1867749"/>
    <lineage>
        <taxon>Bacteria</taxon>
        <taxon>Pseudomonadati</taxon>
        <taxon>Pseudomonadota</taxon>
        <taxon>Acidithiobacillia</taxon>
        <taxon>Acidithiobacillales</taxon>
        <taxon>Acidithiobacillaceae</taxon>
        <taxon>Acidithiobacillus</taxon>
    </lineage>
</organism>
<proteinExistence type="predicted"/>
<reference evidence="1" key="1">
    <citation type="submission" date="2018-10" db="EMBL/GenBank/DDBJ databases">
        <title>Acidithiobacillus sulfuriphilus sp. nov.: an extremely acidophilic sulfur-oxidizing chemolithotroph isolated from a neutral pH environment.</title>
        <authorList>
            <person name="Falagan C."/>
            <person name="Moya-Beltran A."/>
            <person name="Quatrini R."/>
            <person name="Johnson D.B."/>
        </authorList>
    </citation>
    <scope>NUCLEOTIDE SEQUENCE [LARGE SCALE GENOMIC DNA]</scope>
    <source>
        <strain evidence="1">CJ-2</strain>
    </source>
</reference>
<comment type="caution">
    <text evidence="1">The sequence shown here is derived from an EMBL/GenBank/DDBJ whole genome shotgun (WGS) entry which is preliminary data.</text>
</comment>
<dbReference type="RefSeq" id="WP_123103479.1">
    <property type="nucleotide sequence ID" value="NZ_CP127527.1"/>
</dbReference>
<dbReference type="OrthoDB" id="6057489at2"/>
<evidence type="ECO:0000313" key="1">
    <source>
        <dbReference type="EMBL" id="RNF62971.1"/>
    </source>
</evidence>
<dbReference type="AlphaFoldDB" id="A0A3M8R4G8"/>